<keyword evidence="15" id="KW-1185">Reference proteome</keyword>
<feature type="binding site" evidence="11">
    <location>
        <position position="111"/>
    </location>
    <ligand>
        <name>[4Fe-4S] cluster</name>
        <dbReference type="ChEBI" id="CHEBI:49883"/>
        <note>4Fe-4S-S-AdoMet</note>
    </ligand>
</feature>
<dbReference type="PROSITE" id="PS51918">
    <property type="entry name" value="RADICAL_SAM"/>
    <property type="match status" value="1"/>
</dbReference>
<feature type="binding site" evidence="11">
    <location>
        <position position="118"/>
    </location>
    <ligand>
        <name>[4Fe-4S] cluster</name>
        <dbReference type="ChEBI" id="CHEBI:49883"/>
        <note>4Fe-4S-S-AdoMet</note>
    </ligand>
</feature>
<evidence type="ECO:0000256" key="8">
    <source>
        <dbReference type="ARBA" id="ARBA00023004"/>
    </source>
</evidence>
<dbReference type="InterPro" id="IPR025895">
    <property type="entry name" value="LAM_C_dom"/>
</dbReference>
<dbReference type="AlphaFoldDB" id="A0A975BP65"/>
<keyword evidence="8" id="KW-0408">Iron</keyword>
<proteinExistence type="inferred from homology"/>
<comment type="similarity">
    <text evidence="3">Belongs to the radical SAM superfamily. KamA family.</text>
</comment>
<dbReference type="PANTHER" id="PTHR30538">
    <property type="entry name" value="LYSINE 2,3-AMINOMUTASE-RELATED"/>
    <property type="match status" value="1"/>
</dbReference>
<keyword evidence="5" id="KW-0949">S-adenosyl-L-methionine</keyword>
<reference evidence="14" key="1">
    <citation type="journal article" date="2021" name="Microb. Physiol.">
        <title>Proteogenomic Insights into the Physiology of Marine, Sulfate-Reducing, Filamentous Desulfonema limicola and Desulfonema magnum.</title>
        <authorList>
            <person name="Schnaars V."/>
            <person name="Wohlbrand L."/>
            <person name="Scheve S."/>
            <person name="Hinrichs C."/>
            <person name="Reinhardt R."/>
            <person name="Rabus R."/>
        </authorList>
    </citation>
    <scope>NUCLEOTIDE SEQUENCE</scope>
    <source>
        <strain evidence="14">4be13</strain>
    </source>
</reference>
<keyword evidence="10" id="KW-0413">Isomerase</keyword>
<keyword evidence="6 11" id="KW-0479">Metal-binding</keyword>
<evidence type="ECO:0000256" key="5">
    <source>
        <dbReference type="ARBA" id="ARBA00022691"/>
    </source>
</evidence>
<feature type="domain" description="Radical SAM core" evidence="13">
    <location>
        <begin position="97"/>
        <end position="307"/>
    </location>
</feature>
<dbReference type="Gene3D" id="6.20.120.40">
    <property type="match status" value="1"/>
</dbReference>
<gene>
    <name evidence="14" type="primary">kamA1</name>
    <name evidence="14" type="ORF">dnm_051080</name>
</gene>
<dbReference type="InterPro" id="IPR007197">
    <property type="entry name" value="rSAM"/>
</dbReference>
<evidence type="ECO:0000256" key="7">
    <source>
        <dbReference type="ARBA" id="ARBA00022898"/>
    </source>
</evidence>
<dbReference type="InterPro" id="IPR003739">
    <property type="entry name" value="Lys_aminomutase/Glu_NH3_mut"/>
</dbReference>
<evidence type="ECO:0000256" key="4">
    <source>
        <dbReference type="ARBA" id="ARBA00022485"/>
    </source>
</evidence>
<name>A0A975BP65_9BACT</name>
<keyword evidence="9 11" id="KW-0411">Iron-sulfur</keyword>
<protein>
    <submittedName>
        <fullName evidence="14">Lysine 2,3-aminomutase</fullName>
    </submittedName>
</protein>
<evidence type="ECO:0000256" key="2">
    <source>
        <dbReference type="ARBA" id="ARBA00001966"/>
    </source>
</evidence>
<evidence type="ECO:0000313" key="14">
    <source>
        <dbReference type="EMBL" id="QTA89060.1"/>
    </source>
</evidence>
<evidence type="ECO:0000259" key="13">
    <source>
        <dbReference type="PROSITE" id="PS51918"/>
    </source>
</evidence>
<dbReference type="GO" id="GO:0051539">
    <property type="term" value="F:4 iron, 4 sulfur cluster binding"/>
    <property type="evidence" value="ECO:0007669"/>
    <property type="project" value="UniProtKB-KW"/>
</dbReference>
<comment type="cofactor">
    <cofactor evidence="1 12">
        <name>pyridoxal 5'-phosphate</name>
        <dbReference type="ChEBI" id="CHEBI:597326"/>
    </cofactor>
</comment>
<feature type="binding site" evidence="11">
    <location>
        <position position="115"/>
    </location>
    <ligand>
        <name>[4Fe-4S] cluster</name>
        <dbReference type="ChEBI" id="CHEBI:49883"/>
        <note>4Fe-4S-S-AdoMet</note>
    </ligand>
</feature>
<dbReference type="GO" id="GO:0046872">
    <property type="term" value="F:metal ion binding"/>
    <property type="evidence" value="ECO:0007669"/>
    <property type="project" value="UniProtKB-KW"/>
</dbReference>
<evidence type="ECO:0000256" key="3">
    <source>
        <dbReference type="ARBA" id="ARBA00008703"/>
    </source>
</evidence>
<evidence type="ECO:0000256" key="11">
    <source>
        <dbReference type="PIRSR" id="PIRSR004911-1"/>
    </source>
</evidence>
<dbReference type="KEGG" id="dmm:dnm_051080"/>
<dbReference type="SFLD" id="SFLDS00029">
    <property type="entry name" value="Radical_SAM"/>
    <property type="match status" value="1"/>
</dbReference>
<organism evidence="14 15">
    <name type="scientific">Desulfonema magnum</name>
    <dbReference type="NCBI Taxonomy" id="45655"/>
    <lineage>
        <taxon>Bacteria</taxon>
        <taxon>Pseudomonadati</taxon>
        <taxon>Thermodesulfobacteriota</taxon>
        <taxon>Desulfobacteria</taxon>
        <taxon>Desulfobacterales</taxon>
        <taxon>Desulfococcaceae</taxon>
        <taxon>Desulfonema</taxon>
    </lineage>
</organism>
<comment type="cofactor">
    <cofactor evidence="2">
        <name>[4Fe-4S] cluster</name>
        <dbReference type="ChEBI" id="CHEBI:49883"/>
    </cofactor>
</comment>
<dbReference type="Pfam" id="PF04055">
    <property type="entry name" value="Radical_SAM"/>
    <property type="match status" value="1"/>
</dbReference>
<evidence type="ECO:0000256" key="12">
    <source>
        <dbReference type="PIRSR" id="PIRSR603739-50"/>
    </source>
</evidence>
<dbReference type="Gene3D" id="3.20.20.70">
    <property type="entry name" value="Aldolase class I"/>
    <property type="match status" value="1"/>
</dbReference>
<dbReference type="Proteomes" id="UP000663722">
    <property type="component" value="Chromosome"/>
</dbReference>
<evidence type="ECO:0000256" key="1">
    <source>
        <dbReference type="ARBA" id="ARBA00001933"/>
    </source>
</evidence>
<dbReference type="RefSeq" id="WP_207677848.1">
    <property type="nucleotide sequence ID" value="NZ_CP061800.1"/>
</dbReference>
<dbReference type="GO" id="GO:0016853">
    <property type="term" value="F:isomerase activity"/>
    <property type="evidence" value="ECO:0007669"/>
    <property type="project" value="UniProtKB-KW"/>
</dbReference>
<keyword evidence="4 11" id="KW-0004">4Fe-4S</keyword>
<feature type="modified residue" description="N6-(pyridoxal phosphate)lysine" evidence="12">
    <location>
        <position position="322"/>
    </location>
</feature>
<evidence type="ECO:0000256" key="9">
    <source>
        <dbReference type="ARBA" id="ARBA00023014"/>
    </source>
</evidence>
<dbReference type="SUPFAM" id="SSF102114">
    <property type="entry name" value="Radical SAM enzymes"/>
    <property type="match status" value="1"/>
</dbReference>
<dbReference type="NCBIfam" id="TIGR00238">
    <property type="entry name" value="KamA family radical SAM protein"/>
    <property type="match status" value="1"/>
</dbReference>
<dbReference type="PANTHER" id="PTHR30538:SF1">
    <property type="entry name" value="L-LYSINE 2,3-AMINOMUTASE"/>
    <property type="match status" value="1"/>
</dbReference>
<dbReference type="SFLD" id="SFLDG01070">
    <property type="entry name" value="PLP-dependent"/>
    <property type="match status" value="1"/>
</dbReference>
<dbReference type="PIRSF" id="PIRSF004911">
    <property type="entry name" value="DUF160"/>
    <property type="match status" value="1"/>
</dbReference>
<keyword evidence="7 12" id="KW-0663">Pyridoxal phosphate</keyword>
<evidence type="ECO:0000313" key="15">
    <source>
        <dbReference type="Proteomes" id="UP000663722"/>
    </source>
</evidence>
<accession>A0A975BP65</accession>
<evidence type="ECO:0000256" key="6">
    <source>
        <dbReference type="ARBA" id="ARBA00022723"/>
    </source>
</evidence>
<dbReference type="Pfam" id="PF12544">
    <property type="entry name" value="LAM_C"/>
    <property type="match status" value="1"/>
</dbReference>
<evidence type="ECO:0000256" key="10">
    <source>
        <dbReference type="ARBA" id="ARBA00023235"/>
    </source>
</evidence>
<dbReference type="CDD" id="cd01335">
    <property type="entry name" value="Radical_SAM"/>
    <property type="match status" value="1"/>
</dbReference>
<sequence>MFNQKKALPHWNDLLGSSVVTADQLESLLSVNREEAQQVIDRYPMRINPYYLSLIRAPNDPIWKQAVPDIAEIYDHHRLSDDPLSEEPQSPVPNLIHRYPDRVVFLVSAQCAMFCRYCMRKRKVGVPFVVTDETIRQGLRYIQSHKEIRDVIVSGGDPFLLSDEVISDILKNIRAISHVEIIRIHTRVPCTLPQRITRELAEMLKAFHPMYINTHFNHPSEITPESSAACNMLADAGIPMGCQTVLLKGVNDTPEVMKQLMQKLLMIRVKPYYIHHPDLVRGTMHFHPSPETGLKIMDELRGHTSGLCVPQYMIDLPGGGGKIPLIPEYVIEKKKKKWLIRNYEGKIFEYPLVEG</sequence>
<dbReference type="EMBL" id="CP061800">
    <property type="protein sequence ID" value="QTA89060.1"/>
    <property type="molecule type" value="Genomic_DNA"/>
</dbReference>
<dbReference type="InterPro" id="IPR013785">
    <property type="entry name" value="Aldolase_TIM"/>
</dbReference>
<dbReference type="InterPro" id="IPR058240">
    <property type="entry name" value="rSAM_sf"/>
</dbReference>